<dbReference type="PANTHER" id="PTHR30146:SF153">
    <property type="entry name" value="LACTOSE OPERON REPRESSOR"/>
    <property type="match status" value="1"/>
</dbReference>
<accession>A0A410P4E6</accession>
<evidence type="ECO:0000256" key="1">
    <source>
        <dbReference type="ARBA" id="ARBA00023015"/>
    </source>
</evidence>
<dbReference type="SUPFAM" id="SSF53822">
    <property type="entry name" value="Periplasmic binding protein-like I"/>
    <property type="match status" value="1"/>
</dbReference>
<evidence type="ECO:0000313" key="6">
    <source>
        <dbReference type="Proteomes" id="UP000287243"/>
    </source>
</evidence>
<reference evidence="5 6" key="1">
    <citation type="submission" date="2017-01" db="EMBL/GenBank/DDBJ databases">
        <title>First insights into the biology of 'candidatus Vampirococcus archaeovorus'.</title>
        <authorList>
            <person name="Kizina J."/>
            <person name="Jordan S."/>
            <person name="Stueber K."/>
            <person name="Reinhardt R."/>
            <person name="Harder J."/>
        </authorList>
    </citation>
    <scope>NUCLEOTIDE SEQUENCE [LARGE SCALE GENOMIC DNA]</scope>
    <source>
        <strain evidence="5 6">LiM</strain>
    </source>
</reference>
<dbReference type="InterPro" id="IPR046335">
    <property type="entry name" value="LacI/GalR-like_sensor"/>
</dbReference>
<keyword evidence="3" id="KW-0804">Transcription</keyword>
<dbReference type="Gene3D" id="3.40.50.2300">
    <property type="match status" value="2"/>
</dbReference>
<proteinExistence type="predicted"/>
<dbReference type="KEGG" id="vai:BU251_04575"/>
<dbReference type="RefSeq" id="WP_128699700.1">
    <property type="nucleotide sequence ID" value="NZ_CP019384.1"/>
</dbReference>
<keyword evidence="6" id="KW-1185">Reference proteome</keyword>
<evidence type="ECO:0000313" key="5">
    <source>
        <dbReference type="EMBL" id="QAT17059.1"/>
    </source>
</evidence>
<organism evidence="5 6">
    <name type="scientific">Velamenicoccus archaeovorus</name>
    <dbReference type="NCBI Taxonomy" id="1930593"/>
    <lineage>
        <taxon>Bacteria</taxon>
        <taxon>Pseudomonadati</taxon>
        <taxon>Candidatus Omnitrophota</taxon>
        <taxon>Candidatus Velamenicoccus</taxon>
    </lineage>
</organism>
<sequence length="283" mass="31587">MADSKFYTLVIPRFEDVFHSFFASEVIKGVTAAASRLKADILIHITERHKHADWTTSESIRAGYVKGVIFADIDGDKKKLLEFMKSGIPCIVMNNYFSEDINCIAIDNRKAAMDVVEYLVKLGHTKIATIAGDLNTQAGEARLEGYRQAMAKYGLAIPRQYIQEGFFLRTPARAAARVLLNLEDKPTAIFAASDVMALEVIDEARAEGMRIPWDLSLVGFDDNPVAGYSQVRLTTVSQPIVEMGRLALEKLNQIVAEREKQPVKVVLPTKLVKRESTLVLNRQ</sequence>
<name>A0A410P4E6_VELA1</name>
<feature type="domain" description="Transcriptional regulator LacI/GalR-like sensor" evidence="4">
    <location>
        <begin position="116"/>
        <end position="277"/>
    </location>
</feature>
<dbReference type="PANTHER" id="PTHR30146">
    <property type="entry name" value="LACI-RELATED TRANSCRIPTIONAL REPRESSOR"/>
    <property type="match status" value="1"/>
</dbReference>
<keyword evidence="1" id="KW-0805">Transcription regulation</keyword>
<dbReference type="Proteomes" id="UP000287243">
    <property type="component" value="Chromosome"/>
</dbReference>
<evidence type="ECO:0000256" key="3">
    <source>
        <dbReference type="ARBA" id="ARBA00023163"/>
    </source>
</evidence>
<dbReference type="CDD" id="cd06267">
    <property type="entry name" value="PBP1_LacI_sugar_binding-like"/>
    <property type="match status" value="1"/>
</dbReference>
<evidence type="ECO:0000259" key="4">
    <source>
        <dbReference type="Pfam" id="PF13377"/>
    </source>
</evidence>
<dbReference type="OrthoDB" id="9784962at2"/>
<evidence type="ECO:0000256" key="2">
    <source>
        <dbReference type="ARBA" id="ARBA00023125"/>
    </source>
</evidence>
<gene>
    <name evidence="5" type="ORF">BU251_04575</name>
</gene>
<dbReference type="GO" id="GO:0000976">
    <property type="term" value="F:transcription cis-regulatory region binding"/>
    <property type="evidence" value="ECO:0007669"/>
    <property type="project" value="TreeGrafter"/>
</dbReference>
<dbReference type="GO" id="GO:0003700">
    <property type="term" value="F:DNA-binding transcription factor activity"/>
    <property type="evidence" value="ECO:0007669"/>
    <property type="project" value="TreeGrafter"/>
</dbReference>
<dbReference type="AlphaFoldDB" id="A0A410P4E6"/>
<protein>
    <submittedName>
        <fullName evidence="5">DNA-binding transcriptional regulator, LacI/PurR family</fullName>
    </submittedName>
</protein>
<dbReference type="Pfam" id="PF13377">
    <property type="entry name" value="Peripla_BP_3"/>
    <property type="match status" value="1"/>
</dbReference>
<dbReference type="EMBL" id="CP019384">
    <property type="protein sequence ID" value="QAT17059.1"/>
    <property type="molecule type" value="Genomic_DNA"/>
</dbReference>
<dbReference type="InterPro" id="IPR028082">
    <property type="entry name" value="Peripla_BP_I"/>
</dbReference>
<keyword evidence="2 5" id="KW-0238">DNA-binding</keyword>